<gene>
    <name evidence="1" type="ORF">AB675_7724</name>
</gene>
<reference evidence="1 2" key="1">
    <citation type="submission" date="2015-06" db="EMBL/GenBank/DDBJ databases">
        <title>Draft genome of the ant-associated black yeast Phialophora attae CBS 131958.</title>
        <authorList>
            <person name="Moreno L.F."/>
            <person name="Stielow B.J."/>
            <person name="de Hoog S."/>
            <person name="Vicente V.A."/>
            <person name="Weiss V.A."/>
            <person name="de Vries M."/>
            <person name="Cruz L.M."/>
            <person name="Souza E.M."/>
        </authorList>
    </citation>
    <scope>NUCLEOTIDE SEQUENCE [LARGE SCALE GENOMIC DNA]</scope>
    <source>
        <strain evidence="1 2">CBS 131958</strain>
    </source>
</reference>
<organism evidence="1 2">
    <name type="scientific">Cyphellophora attinorum</name>
    <dbReference type="NCBI Taxonomy" id="1664694"/>
    <lineage>
        <taxon>Eukaryota</taxon>
        <taxon>Fungi</taxon>
        <taxon>Dikarya</taxon>
        <taxon>Ascomycota</taxon>
        <taxon>Pezizomycotina</taxon>
        <taxon>Eurotiomycetes</taxon>
        <taxon>Chaetothyriomycetidae</taxon>
        <taxon>Chaetothyriales</taxon>
        <taxon>Cyphellophoraceae</taxon>
        <taxon>Cyphellophora</taxon>
    </lineage>
</organism>
<evidence type="ECO:0000313" key="2">
    <source>
        <dbReference type="Proteomes" id="UP000038010"/>
    </source>
</evidence>
<dbReference type="EMBL" id="LFJN01000012">
    <property type="protein sequence ID" value="KPI40315.1"/>
    <property type="molecule type" value="Genomic_DNA"/>
</dbReference>
<dbReference type="GeneID" id="28739993"/>
<accession>A0A0N1P0F1</accession>
<dbReference type="VEuPathDB" id="FungiDB:AB675_7724"/>
<protein>
    <recommendedName>
        <fullName evidence="3">F-box domain-containing protein</fullName>
    </recommendedName>
</protein>
<evidence type="ECO:0000313" key="1">
    <source>
        <dbReference type="EMBL" id="KPI40315.1"/>
    </source>
</evidence>
<dbReference type="RefSeq" id="XP_018000278.1">
    <property type="nucleotide sequence ID" value="XM_018148113.1"/>
</dbReference>
<dbReference type="Proteomes" id="UP000038010">
    <property type="component" value="Unassembled WGS sequence"/>
</dbReference>
<dbReference type="AlphaFoldDB" id="A0A0N1P0F1"/>
<proteinExistence type="predicted"/>
<sequence>MAELSTTLPNSPPTSTLISLPNELLRQILAHALPKRIHVAATGRFEASHPGRPYARQRLFWNDENVLGLTLVSKQVAEIVGPLIYERMEITPIDVYWVFDPLRELVKGQLWECDRSGAERMHGDGKCGGDVRSVKQVREYLRALRSLGSVGRRGGGGQTEVRY</sequence>
<keyword evidence="2" id="KW-1185">Reference proteome</keyword>
<name>A0A0N1P0F1_9EURO</name>
<evidence type="ECO:0008006" key="3">
    <source>
        <dbReference type="Google" id="ProtNLM"/>
    </source>
</evidence>
<comment type="caution">
    <text evidence="1">The sequence shown here is derived from an EMBL/GenBank/DDBJ whole genome shotgun (WGS) entry which is preliminary data.</text>
</comment>